<dbReference type="OrthoDB" id="9812495at2"/>
<comment type="caution">
    <text evidence="3">The sequence shown here is derived from an EMBL/GenBank/DDBJ whole genome shotgun (WGS) entry which is preliminary data.</text>
</comment>
<dbReference type="CDD" id="cd00093">
    <property type="entry name" value="HTH_XRE"/>
    <property type="match status" value="1"/>
</dbReference>
<dbReference type="PROSITE" id="PS50943">
    <property type="entry name" value="HTH_CROC1"/>
    <property type="match status" value="1"/>
</dbReference>
<dbReference type="GO" id="GO:0003677">
    <property type="term" value="F:DNA binding"/>
    <property type="evidence" value="ECO:0007669"/>
    <property type="project" value="UniProtKB-KW"/>
</dbReference>
<reference evidence="4" key="1">
    <citation type="submission" date="2016-01" db="EMBL/GenBank/DDBJ databases">
        <title>Draft genome of Chromobacterium sp. F49.</title>
        <authorList>
            <person name="Hong K.W."/>
        </authorList>
    </citation>
    <scope>NUCLEOTIDE SEQUENCE [LARGE SCALE GENOMIC DNA]</scope>
    <source>
        <strain evidence="4">P7IIIA</strain>
    </source>
</reference>
<dbReference type="Gene3D" id="1.10.260.40">
    <property type="entry name" value="lambda repressor-like DNA-binding domains"/>
    <property type="match status" value="1"/>
</dbReference>
<dbReference type="Proteomes" id="UP000076567">
    <property type="component" value="Unassembled WGS sequence"/>
</dbReference>
<proteinExistence type="predicted"/>
<name>A0A165P6Y4_9BACL</name>
<evidence type="ECO:0000313" key="4">
    <source>
        <dbReference type="Proteomes" id="UP000076567"/>
    </source>
</evidence>
<dbReference type="AlphaFoldDB" id="A0A165P6Y4"/>
<dbReference type="InterPro" id="IPR010982">
    <property type="entry name" value="Lambda_DNA-bd_dom_sf"/>
</dbReference>
<dbReference type="InterPro" id="IPR001387">
    <property type="entry name" value="Cro/C1-type_HTH"/>
</dbReference>
<evidence type="ECO:0000259" key="2">
    <source>
        <dbReference type="PROSITE" id="PS50943"/>
    </source>
</evidence>
<accession>A0A165P6Y4</accession>
<evidence type="ECO:0000256" key="1">
    <source>
        <dbReference type="ARBA" id="ARBA00023125"/>
    </source>
</evidence>
<feature type="domain" description="HTH cro/C1-type" evidence="2">
    <location>
        <begin position="11"/>
        <end position="65"/>
    </location>
</feature>
<dbReference type="RefSeq" id="WP_066236568.1">
    <property type="nucleotide sequence ID" value="NZ_LRFC01000001.1"/>
</dbReference>
<dbReference type="EMBL" id="LRFC01000001">
    <property type="protein sequence ID" value="KZE69193.1"/>
    <property type="molecule type" value="Genomic_DNA"/>
</dbReference>
<protein>
    <recommendedName>
        <fullName evidence="2">HTH cro/C1-type domain-containing protein</fullName>
    </recommendedName>
</protein>
<gene>
    <name evidence="3" type="ORF">AWM68_02690</name>
</gene>
<dbReference type="SMART" id="SM00530">
    <property type="entry name" value="HTH_XRE"/>
    <property type="match status" value="1"/>
</dbReference>
<dbReference type="Pfam" id="PF01381">
    <property type="entry name" value="HTH_3"/>
    <property type="match status" value="1"/>
</dbReference>
<sequence length="327" mass="36245">MLNSQLIGSYISKLRKEKDFTQVELAEQLNISHQAVSKWERGESLPDIGTLVSLAALFQTSVDVLLSGGSRTVSSNHVGQMVNQLATHQLEGAASLLNAGDTDVYEFIAIAPLLKTGVIEEVIQHVNEERLNLEHVIQLAPFVNETLLGKLLTKLKIEECSWEQVESLAPFLPKPFLSDLLTKVNAPVTLANLLHLAPFLAGEIQSLMQQIDIEQINWHDIERLAPFISSDQLTDIIQKCNDSIETMRQLVAVAPFLEKEHIESIFLQTESISISKNDVLALAPFVSKSLLERLISSLKPNELTIQDVLALAPFLSNSTIENLLVEK</sequence>
<dbReference type="PANTHER" id="PTHR46558:SF11">
    <property type="entry name" value="HTH-TYPE TRANSCRIPTIONAL REGULATOR XRE"/>
    <property type="match status" value="1"/>
</dbReference>
<dbReference type="SUPFAM" id="SSF47413">
    <property type="entry name" value="lambda repressor-like DNA-binding domains"/>
    <property type="match status" value="1"/>
</dbReference>
<organism evidence="3 4">
    <name type="scientific">Fictibacillus phosphorivorans</name>
    <dbReference type="NCBI Taxonomy" id="1221500"/>
    <lineage>
        <taxon>Bacteria</taxon>
        <taxon>Bacillati</taxon>
        <taxon>Bacillota</taxon>
        <taxon>Bacilli</taxon>
        <taxon>Bacillales</taxon>
        <taxon>Fictibacillaceae</taxon>
        <taxon>Fictibacillus</taxon>
    </lineage>
</organism>
<keyword evidence="1" id="KW-0238">DNA-binding</keyword>
<keyword evidence="4" id="KW-1185">Reference proteome</keyword>
<evidence type="ECO:0000313" key="3">
    <source>
        <dbReference type="EMBL" id="KZE69193.1"/>
    </source>
</evidence>
<dbReference type="PANTHER" id="PTHR46558">
    <property type="entry name" value="TRACRIPTIONAL REGULATORY PROTEIN-RELATED-RELATED"/>
    <property type="match status" value="1"/>
</dbReference>